<dbReference type="GO" id="GO:0016192">
    <property type="term" value="P:vesicle-mediated transport"/>
    <property type="evidence" value="ECO:0007669"/>
    <property type="project" value="InterPro"/>
</dbReference>
<dbReference type="PRINTS" id="PR01546">
    <property type="entry name" value="YEAST73DUF"/>
</dbReference>
<dbReference type="Pfam" id="PF19038">
    <property type="entry name" value="Fuz_longin_3"/>
    <property type="match status" value="1"/>
</dbReference>
<dbReference type="AlphaFoldDB" id="A0A7J8CJH8"/>
<evidence type="ECO:0000313" key="7">
    <source>
        <dbReference type="EMBL" id="KAF6411015.1"/>
    </source>
</evidence>
<comment type="caution">
    <text evidence="7">The sequence shown here is derived from an EMBL/GenBank/DDBJ whole genome shotgun (WGS) entry which is preliminary data.</text>
</comment>
<dbReference type="Pfam" id="PF19037">
    <property type="entry name" value="Fuz_longin_2"/>
    <property type="match status" value="1"/>
</dbReference>
<evidence type="ECO:0000313" key="8">
    <source>
        <dbReference type="Proteomes" id="UP000593571"/>
    </source>
</evidence>
<feature type="domain" description="FUZ/MON1/HPS1 first Longin" evidence="4">
    <location>
        <begin position="111"/>
        <end position="233"/>
    </location>
</feature>
<dbReference type="Pfam" id="PF19036">
    <property type="entry name" value="Fuz_longin_1"/>
    <property type="match status" value="1"/>
</dbReference>
<gene>
    <name evidence="7" type="ORF">HJG63_013440</name>
</gene>
<evidence type="ECO:0000259" key="5">
    <source>
        <dbReference type="Pfam" id="PF19037"/>
    </source>
</evidence>
<sequence>MEAGGDTAAPAPEDAEDLEDTRFPSEEAGNGGGVHEDLPDPRDGGLEETGSETKDQPLGMLSPLPQSEASSYTCGLWDPAASENSPTGDSESDSGGQGGDPSDEDWRSKRKHVFVLSEAGKPIYSRYGSVEALSTTMGVMTALVSFVQSAGDAIRAIYAEDHKLVFLQQGPLLLVAVSRTPQSAAQLRRELLAVHAQIVSTLTRASVARIFARKQNYDLRRLLAGSERTLDRLLDSVEWDPGALLLGAVRCVPLARPLREALGVLLRRCTAPGLALSVLAVGGQLVTAAQERTVLAECRLDPADLQLLLNWVGAPAFAAGEAWAPVCLPRFNPDGFFYAYVARLNTMPVCLLLLSTDPEAFHDMATCRRLVEDGMHTLGAMRALGEAAGFSNVPSASAPAYSVQAVGAPGLRHFLYKPLDIPEHHRQLPQFTSPELEAPYSREEERQRLSDLYHRLHARLHSTSRPLRLIYHVAEKETLLAWVTSKFELYTCLSPLVTKAGAILVVTKLLRWVKKEEDRLFIRYPPKYSTPPAAPAASADQASHNGLFTGP</sequence>
<dbReference type="GO" id="GO:0006623">
    <property type="term" value="P:protein targeting to vacuole"/>
    <property type="evidence" value="ECO:0007669"/>
    <property type="project" value="UniProtKB-UniRule"/>
</dbReference>
<reference evidence="7 8" key="1">
    <citation type="journal article" date="2020" name="Nature">
        <title>Six reference-quality genomes reveal evolution of bat adaptations.</title>
        <authorList>
            <person name="Jebb D."/>
            <person name="Huang Z."/>
            <person name="Pippel M."/>
            <person name="Hughes G.M."/>
            <person name="Lavrichenko K."/>
            <person name="Devanna P."/>
            <person name="Winkler S."/>
            <person name="Jermiin L.S."/>
            <person name="Skirmuntt E.C."/>
            <person name="Katzourakis A."/>
            <person name="Burkitt-Gray L."/>
            <person name="Ray D.A."/>
            <person name="Sullivan K.A.M."/>
            <person name="Roscito J.G."/>
            <person name="Kirilenko B.M."/>
            <person name="Davalos L.M."/>
            <person name="Corthals A.P."/>
            <person name="Power M.L."/>
            <person name="Jones G."/>
            <person name="Ransome R.D."/>
            <person name="Dechmann D.K.N."/>
            <person name="Locatelli A.G."/>
            <person name="Puechmaille S.J."/>
            <person name="Fedrigo O."/>
            <person name="Jarvis E.D."/>
            <person name="Hiller M."/>
            <person name="Vernes S.C."/>
            <person name="Myers E.W."/>
            <person name="Teeling E.C."/>
        </authorList>
    </citation>
    <scope>NUCLEOTIDE SEQUENCE [LARGE SCALE GENOMIC DNA]</scope>
    <source>
        <strain evidence="7">MRouAeg1</strain>
        <tissue evidence="7">Muscle</tissue>
    </source>
</reference>
<dbReference type="InterPro" id="IPR043970">
    <property type="entry name" value="FUZ/MON1/HPS1_longin_3"/>
</dbReference>
<feature type="region of interest" description="Disordered" evidence="3">
    <location>
        <begin position="1"/>
        <end position="107"/>
    </location>
</feature>
<protein>
    <recommendedName>
        <fullName evidence="2">Vacuolar fusion protein MON1 homolog</fullName>
    </recommendedName>
</protein>
<proteinExistence type="inferred from homology"/>
<feature type="compositionally biased region" description="Low complexity" evidence="3">
    <location>
        <begin position="1"/>
        <end position="12"/>
    </location>
</feature>
<feature type="domain" description="FUZ/MON1/HPS1 second Longin" evidence="5">
    <location>
        <begin position="277"/>
        <end position="369"/>
    </location>
</feature>
<comment type="function">
    <text evidence="2">Plays an important role in membrane trafficking through the secretory apparatus.</text>
</comment>
<feature type="compositionally biased region" description="Basic and acidic residues" evidence="3">
    <location>
        <begin position="34"/>
        <end position="55"/>
    </location>
</feature>
<dbReference type="InterPro" id="IPR043971">
    <property type="entry name" value="FUZ/MON1/HPS1_longin_2"/>
</dbReference>
<dbReference type="PANTHER" id="PTHR13027:SF13">
    <property type="entry name" value="VACUOLAR FUSION PROTEIN MON1 HOMOLOG B"/>
    <property type="match status" value="1"/>
</dbReference>
<name>A0A7J8CJH8_ROUAE</name>
<comment type="similarity">
    <text evidence="1 2">Belongs to the MON1/SAND family.</text>
</comment>
<evidence type="ECO:0000256" key="2">
    <source>
        <dbReference type="RuleBase" id="RU367048"/>
    </source>
</evidence>
<evidence type="ECO:0000259" key="4">
    <source>
        <dbReference type="Pfam" id="PF19036"/>
    </source>
</evidence>
<dbReference type="InterPro" id="IPR004353">
    <property type="entry name" value="Mon1"/>
</dbReference>
<dbReference type="GO" id="GO:0035658">
    <property type="term" value="C:Mon1-Ccz1 complex"/>
    <property type="evidence" value="ECO:0007669"/>
    <property type="project" value="TreeGrafter"/>
</dbReference>
<dbReference type="Proteomes" id="UP000593571">
    <property type="component" value="Unassembled WGS sequence"/>
</dbReference>
<feature type="region of interest" description="Disordered" evidence="3">
    <location>
        <begin position="530"/>
        <end position="551"/>
    </location>
</feature>
<evidence type="ECO:0000259" key="6">
    <source>
        <dbReference type="Pfam" id="PF19038"/>
    </source>
</evidence>
<keyword evidence="8" id="KW-1185">Reference proteome</keyword>
<evidence type="ECO:0000256" key="1">
    <source>
        <dbReference type="ARBA" id="ARBA00008968"/>
    </source>
</evidence>
<feature type="compositionally biased region" description="Polar residues" evidence="3">
    <location>
        <begin position="64"/>
        <end position="73"/>
    </location>
</feature>
<dbReference type="InterPro" id="IPR043972">
    <property type="entry name" value="FUZ/MON1/HPS1_longin_1"/>
</dbReference>
<organism evidence="7 8">
    <name type="scientific">Rousettus aegyptiacus</name>
    <name type="common">Egyptian fruit bat</name>
    <name type="synonym">Pteropus aegyptiacus</name>
    <dbReference type="NCBI Taxonomy" id="9407"/>
    <lineage>
        <taxon>Eukaryota</taxon>
        <taxon>Metazoa</taxon>
        <taxon>Chordata</taxon>
        <taxon>Craniata</taxon>
        <taxon>Vertebrata</taxon>
        <taxon>Euteleostomi</taxon>
        <taxon>Mammalia</taxon>
        <taxon>Eutheria</taxon>
        <taxon>Laurasiatheria</taxon>
        <taxon>Chiroptera</taxon>
        <taxon>Yinpterochiroptera</taxon>
        <taxon>Pteropodoidea</taxon>
        <taxon>Pteropodidae</taxon>
        <taxon>Rousettinae</taxon>
        <taxon>Rousettus</taxon>
    </lineage>
</organism>
<accession>A0A7J8CJH8</accession>
<feature type="domain" description="FUZ/MON1/HPS1 third Longin" evidence="6">
    <location>
        <begin position="410"/>
        <end position="517"/>
    </location>
</feature>
<evidence type="ECO:0000256" key="3">
    <source>
        <dbReference type="SAM" id="MobiDB-lite"/>
    </source>
</evidence>
<dbReference type="OrthoDB" id="272411at2759"/>
<dbReference type="KEGG" id="ray:107501863"/>
<dbReference type="EMBL" id="JACASE010000014">
    <property type="protein sequence ID" value="KAF6411015.1"/>
    <property type="molecule type" value="Genomic_DNA"/>
</dbReference>
<dbReference type="PANTHER" id="PTHR13027">
    <property type="entry name" value="SAND PROTEIN-RELATED"/>
    <property type="match status" value="1"/>
</dbReference>